<feature type="compositionally biased region" description="Low complexity" evidence="2">
    <location>
        <begin position="479"/>
        <end position="488"/>
    </location>
</feature>
<feature type="compositionally biased region" description="Low complexity" evidence="2">
    <location>
        <begin position="361"/>
        <end position="392"/>
    </location>
</feature>
<dbReference type="OrthoDB" id="2530451at2759"/>
<dbReference type="AlphaFoldDB" id="A0A194S832"/>
<sequence length="563" mass="60379">MFSLPLHQPQTNLYSTSSHKARLAYEQELKRLAFLTEQHEQQRRRAEAAARQAALAAYVEEQERRHREEAFERAVLQEVERRRRLQQAALVQQALEHRAALARRAQEERDAALYRQAVVEAAQRRAALVAREQNRRRVEAEQDQRRRIVEARRQQRARQSDLPHSLVQLFLDLASSAAHDEPEQQAVAAPAPVVADKAASSSSPAPTSTATAEPSLPDPAIEALQKRFERDAARQAALDTLNGLSTEFDSRLSSFTSPSALTFQSPPSPTSTSSTPTLAFGKPNAAFLGHEDFLVSLLSKVDAVSSGGDKVIKQARKALVNRVEVELAKLDELKEHEWERQSQQAASEAGEGSERAHDDSTAAAAPAPSADLAAAEPEPATVEPGTASSSSSPTLDNSTLAPVDAPVDQSARLTAESLASLPTDAANPHPTPSRPRSRASTTSLDSDSSSIVNLYVDEVLRRAKDLADRIDAEEEAEKAAAAAAPARASDGSATVDGEGSARTSAAENVAQAASAPAAPVSTAPAATKPLEKDLKEKLVVEATPKLELAPTSAVVADEERRAT</sequence>
<keyword evidence="5" id="KW-1185">Reference proteome</keyword>
<feature type="domain" description="BAG" evidence="3">
    <location>
        <begin position="294"/>
        <end position="333"/>
    </location>
</feature>
<organism evidence="4 5">
    <name type="scientific">Rhodotorula graminis (strain WP1)</name>
    <dbReference type="NCBI Taxonomy" id="578459"/>
    <lineage>
        <taxon>Eukaryota</taxon>
        <taxon>Fungi</taxon>
        <taxon>Dikarya</taxon>
        <taxon>Basidiomycota</taxon>
        <taxon>Pucciniomycotina</taxon>
        <taxon>Microbotryomycetes</taxon>
        <taxon>Sporidiobolales</taxon>
        <taxon>Sporidiobolaceae</taxon>
        <taxon>Rhodotorula</taxon>
    </lineage>
</organism>
<feature type="coiled-coil region" evidence="1">
    <location>
        <begin position="25"/>
        <end position="52"/>
    </location>
</feature>
<feature type="compositionally biased region" description="Low complexity" evidence="2">
    <location>
        <begin position="503"/>
        <end position="527"/>
    </location>
</feature>
<evidence type="ECO:0000256" key="2">
    <source>
        <dbReference type="SAM" id="MobiDB-lite"/>
    </source>
</evidence>
<feature type="compositionally biased region" description="Low complexity" evidence="2">
    <location>
        <begin position="186"/>
        <end position="215"/>
    </location>
</feature>
<dbReference type="OMA" id="CATHAEV"/>
<dbReference type="RefSeq" id="XP_018271615.1">
    <property type="nucleotide sequence ID" value="XM_018416882.1"/>
</dbReference>
<dbReference type="SUPFAM" id="SSF63491">
    <property type="entry name" value="BAG domain"/>
    <property type="match status" value="1"/>
</dbReference>
<accession>A0A194S832</accession>
<feature type="region of interest" description="Disordered" evidence="2">
    <location>
        <begin position="181"/>
        <end position="218"/>
    </location>
</feature>
<reference evidence="4 5" key="1">
    <citation type="journal article" date="2015" name="Front. Microbiol.">
        <title>Genome sequence of the plant growth promoting endophytic yeast Rhodotorula graminis WP1.</title>
        <authorList>
            <person name="Firrincieli A."/>
            <person name="Otillar R."/>
            <person name="Salamov A."/>
            <person name="Schmutz J."/>
            <person name="Khan Z."/>
            <person name="Redman R.S."/>
            <person name="Fleck N.D."/>
            <person name="Lindquist E."/>
            <person name="Grigoriev I.V."/>
            <person name="Doty S.L."/>
        </authorList>
    </citation>
    <scope>NUCLEOTIDE SEQUENCE [LARGE SCALE GENOMIC DNA]</scope>
    <source>
        <strain evidence="4 5">WP1</strain>
    </source>
</reference>
<proteinExistence type="predicted"/>
<gene>
    <name evidence="4" type="ORF">RHOBADRAFT_53532</name>
</gene>
<keyword evidence="1" id="KW-0175">Coiled coil</keyword>
<name>A0A194S832_RHOGW</name>
<dbReference type="Proteomes" id="UP000053890">
    <property type="component" value="Unassembled WGS sequence"/>
</dbReference>
<dbReference type="Pfam" id="PF02179">
    <property type="entry name" value="BAG"/>
    <property type="match status" value="1"/>
</dbReference>
<evidence type="ECO:0000259" key="3">
    <source>
        <dbReference type="Pfam" id="PF02179"/>
    </source>
</evidence>
<evidence type="ECO:0000313" key="4">
    <source>
        <dbReference type="EMBL" id="KPV75566.1"/>
    </source>
</evidence>
<evidence type="ECO:0000313" key="5">
    <source>
        <dbReference type="Proteomes" id="UP000053890"/>
    </source>
</evidence>
<dbReference type="GO" id="GO:0051087">
    <property type="term" value="F:protein-folding chaperone binding"/>
    <property type="evidence" value="ECO:0007669"/>
    <property type="project" value="InterPro"/>
</dbReference>
<feature type="compositionally biased region" description="Low complexity" evidence="2">
    <location>
        <begin position="438"/>
        <end position="450"/>
    </location>
</feature>
<feature type="region of interest" description="Disordered" evidence="2">
    <location>
        <begin position="336"/>
        <end position="451"/>
    </location>
</feature>
<dbReference type="InterPro" id="IPR036533">
    <property type="entry name" value="BAG_dom_sf"/>
</dbReference>
<feature type="compositionally biased region" description="Low complexity" evidence="2">
    <location>
        <begin position="341"/>
        <end position="350"/>
    </location>
</feature>
<dbReference type="Gene3D" id="1.20.58.120">
    <property type="entry name" value="BAG domain"/>
    <property type="match status" value="1"/>
</dbReference>
<dbReference type="GeneID" id="28977330"/>
<protein>
    <recommendedName>
        <fullName evidence="3">BAG domain-containing protein</fullName>
    </recommendedName>
</protein>
<evidence type="ECO:0000256" key="1">
    <source>
        <dbReference type="SAM" id="Coils"/>
    </source>
</evidence>
<feature type="region of interest" description="Disordered" evidence="2">
    <location>
        <begin position="472"/>
        <end position="529"/>
    </location>
</feature>
<dbReference type="InterPro" id="IPR003103">
    <property type="entry name" value="BAG_domain"/>
</dbReference>
<dbReference type="EMBL" id="KQ474078">
    <property type="protein sequence ID" value="KPV75566.1"/>
    <property type="molecule type" value="Genomic_DNA"/>
</dbReference>
<dbReference type="STRING" id="578459.A0A194S832"/>